<gene>
    <name evidence="1" type="ORF">ERS007741_01740</name>
</gene>
<proteinExistence type="predicted"/>
<sequence length="71" mass="7851">MHSSPHPVPISRTWLPCWTPATSSSRSILRRWAAANSVQAGVGWASRSVNIAHEYVMVSSRNAANRSFDRS</sequence>
<protein>
    <submittedName>
        <fullName evidence="1">Uncharacterized protein</fullName>
    </submittedName>
</protein>
<evidence type="ECO:0000313" key="1">
    <source>
        <dbReference type="EMBL" id="COW18234.1"/>
    </source>
</evidence>
<accession>A0A655IV32</accession>
<evidence type="ECO:0000313" key="2">
    <source>
        <dbReference type="Proteomes" id="UP000048600"/>
    </source>
</evidence>
<organism evidence="1 2">
    <name type="scientific">Mycobacterium tuberculosis</name>
    <dbReference type="NCBI Taxonomy" id="1773"/>
    <lineage>
        <taxon>Bacteria</taxon>
        <taxon>Bacillati</taxon>
        <taxon>Actinomycetota</taxon>
        <taxon>Actinomycetes</taxon>
        <taxon>Mycobacteriales</taxon>
        <taxon>Mycobacteriaceae</taxon>
        <taxon>Mycobacterium</taxon>
        <taxon>Mycobacterium tuberculosis complex</taxon>
    </lineage>
</organism>
<dbReference type="AlphaFoldDB" id="A0A655IV32"/>
<name>A0A655IV32_MYCTX</name>
<reference evidence="1 2" key="1">
    <citation type="submission" date="2015-03" db="EMBL/GenBank/DDBJ databases">
        <authorList>
            <consortium name="Pathogen Informatics"/>
        </authorList>
    </citation>
    <scope>NUCLEOTIDE SEQUENCE [LARGE SCALE GENOMIC DNA]</scope>
    <source>
        <strain evidence="1 2">P00601463</strain>
    </source>
</reference>
<dbReference type="EMBL" id="CHKL01000163">
    <property type="protein sequence ID" value="COW18234.1"/>
    <property type="molecule type" value="Genomic_DNA"/>
</dbReference>
<dbReference type="Proteomes" id="UP000048600">
    <property type="component" value="Unassembled WGS sequence"/>
</dbReference>